<keyword evidence="3" id="KW-1185">Reference proteome</keyword>
<evidence type="ECO:0000256" key="1">
    <source>
        <dbReference type="SAM" id="Phobius"/>
    </source>
</evidence>
<accession>A0A9W6Y8E7</accession>
<sequence length="201" mass="22734">MLRKTQAERRWKAFEALWATPIVVLEARGEHREGLGRLLHTWLDAYHALWCVFLPDVLESGWKSSVKYRIGSKAEGRRTVDRALCVCRGFGAVTILLVYAIFYTVVYFYDVFEAVCQGVLGVGVVISATNYWWFAGFADNGDLLLDESVLLFTCAVVGISLASHLLRWYESCVGELSPAKMASNHYAEWQCDLEELDKPNV</sequence>
<keyword evidence="1" id="KW-0812">Transmembrane</keyword>
<comment type="caution">
    <text evidence="2">The sequence shown here is derived from an EMBL/GenBank/DDBJ whole genome shotgun (WGS) entry which is preliminary data.</text>
</comment>
<keyword evidence="1" id="KW-1133">Transmembrane helix</keyword>
<feature type="transmembrane region" description="Helical" evidence="1">
    <location>
        <begin position="149"/>
        <end position="169"/>
    </location>
</feature>
<evidence type="ECO:0000313" key="3">
    <source>
        <dbReference type="Proteomes" id="UP001165121"/>
    </source>
</evidence>
<dbReference type="Proteomes" id="UP001165121">
    <property type="component" value="Unassembled WGS sequence"/>
</dbReference>
<name>A0A9W6Y8E7_9STRA</name>
<evidence type="ECO:0000313" key="2">
    <source>
        <dbReference type="EMBL" id="GMF55218.1"/>
    </source>
</evidence>
<feature type="transmembrane region" description="Helical" evidence="1">
    <location>
        <begin position="118"/>
        <end position="137"/>
    </location>
</feature>
<gene>
    <name evidence="2" type="ORF">Pfra01_002321400</name>
</gene>
<dbReference type="OrthoDB" id="124627at2759"/>
<dbReference type="EMBL" id="BSXT01003673">
    <property type="protein sequence ID" value="GMF55218.1"/>
    <property type="molecule type" value="Genomic_DNA"/>
</dbReference>
<dbReference type="AlphaFoldDB" id="A0A9W6Y8E7"/>
<protein>
    <submittedName>
        <fullName evidence="2">Unnamed protein product</fullName>
    </submittedName>
</protein>
<reference evidence="2" key="1">
    <citation type="submission" date="2023-04" db="EMBL/GenBank/DDBJ databases">
        <title>Phytophthora fragariaefolia NBRC 109709.</title>
        <authorList>
            <person name="Ichikawa N."/>
            <person name="Sato H."/>
            <person name="Tonouchi N."/>
        </authorList>
    </citation>
    <scope>NUCLEOTIDE SEQUENCE</scope>
    <source>
        <strain evidence="2">NBRC 109709</strain>
    </source>
</reference>
<proteinExistence type="predicted"/>
<organism evidence="2 3">
    <name type="scientific">Phytophthora fragariaefolia</name>
    <dbReference type="NCBI Taxonomy" id="1490495"/>
    <lineage>
        <taxon>Eukaryota</taxon>
        <taxon>Sar</taxon>
        <taxon>Stramenopiles</taxon>
        <taxon>Oomycota</taxon>
        <taxon>Peronosporomycetes</taxon>
        <taxon>Peronosporales</taxon>
        <taxon>Peronosporaceae</taxon>
        <taxon>Phytophthora</taxon>
    </lineage>
</organism>
<feature type="transmembrane region" description="Helical" evidence="1">
    <location>
        <begin position="83"/>
        <end position="106"/>
    </location>
</feature>
<keyword evidence="1" id="KW-0472">Membrane</keyword>